<protein>
    <submittedName>
        <fullName evidence="1">Uncharacterized protein</fullName>
    </submittedName>
</protein>
<gene>
    <name evidence="1" type="ORF">GLOINDRAFT_35791</name>
</gene>
<evidence type="ECO:0000313" key="1">
    <source>
        <dbReference type="EMBL" id="ESA05234.1"/>
    </source>
</evidence>
<reference evidence="1" key="1">
    <citation type="submission" date="2013-07" db="EMBL/GenBank/DDBJ databases">
        <title>The genome of an arbuscular mycorrhizal fungus provides insights into the evolution of the oldest plant symbiosis.</title>
        <authorList>
            <consortium name="DOE Joint Genome Institute"/>
            <person name="Tisserant E."/>
            <person name="Malbreil M."/>
            <person name="Kuo A."/>
            <person name="Kohler A."/>
            <person name="Symeonidi A."/>
            <person name="Balestrini R."/>
            <person name="Charron P."/>
            <person name="Duensing N."/>
            <person name="Frei-dit-Frey N."/>
            <person name="Gianinazzi-Pearson V."/>
            <person name="Gilbert B."/>
            <person name="Handa Y."/>
            <person name="Hijri M."/>
            <person name="Kaul R."/>
            <person name="Kawaguchi M."/>
            <person name="Krajinski F."/>
            <person name="Lammers P."/>
            <person name="Lapierre D."/>
            <person name="Masclaux F.G."/>
            <person name="Murat C."/>
            <person name="Morin E."/>
            <person name="Ndikumana S."/>
            <person name="Pagni M."/>
            <person name="Petitpierre D."/>
            <person name="Requena N."/>
            <person name="Rosikiewicz P."/>
            <person name="Riley R."/>
            <person name="Saito K."/>
            <person name="San Clemente H."/>
            <person name="Shapiro H."/>
            <person name="van Tuinen D."/>
            <person name="Becard G."/>
            <person name="Bonfante P."/>
            <person name="Paszkowski U."/>
            <person name="Shachar-Hill Y."/>
            <person name="Young J.P."/>
            <person name="Sanders I.R."/>
            <person name="Henrissat B."/>
            <person name="Rensing S.A."/>
            <person name="Grigoriev I.V."/>
            <person name="Corradi N."/>
            <person name="Roux C."/>
            <person name="Martin F."/>
        </authorList>
    </citation>
    <scope>NUCLEOTIDE SEQUENCE</scope>
    <source>
        <strain evidence="1">DAOM 197198</strain>
    </source>
</reference>
<accession>U9TAP6</accession>
<dbReference type="HOGENOM" id="CLU_2905312_0_0_1"/>
<proteinExistence type="predicted"/>
<dbReference type="AlphaFoldDB" id="U9TAP6"/>
<name>U9TAP6_RHIID</name>
<organism evidence="1">
    <name type="scientific">Rhizophagus irregularis (strain DAOM 181602 / DAOM 197198 / MUCL 43194)</name>
    <name type="common">Arbuscular mycorrhizal fungus</name>
    <name type="synonym">Glomus intraradices</name>
    <dbReference type="NCBI Taxonomy" id="747089"/>
    <lineage>
        <taxon>Eukaryota</taxon>
        <taxon>Fungi</taxon>
        <taxon>Fungi incertae sedis</taxon>
        <taxon>Mucoromycota</taxon>
        <taxon>Glomeromycotina</taxon>
        <taxon>Glomeromycetes</taxon>
        <taxon>Glomerales</taxon>
        <taxon>Glomeraceae</taxon>
        <taxon>Rhizophagus</taxon>
    </lineage>
</organism>
<dbReference type="EMBL" id="KI293296">
    <property type="protein sequence ID" value="ESA05234.1"/>
    <property type="molecule type" value="Genomic_DNA"/>
</dbReference>
<sequence>MNRTEVIINLSIPSIATAEVTENRAPHLACSLWSQKSEKKQKKVLEITNTQAKAKMSPESIY</sequence>